<evidence type="ECO:0000256" key="5">
    <source>
        <dbReference type="PROSITE-ProRule" id="PRU10137"/>
    </source>
</evidence>
<reference evidence="8" key="1">
    <citation type="submission" date="2007-02" db="EMBL/GenBank/DDBJ databases">
        <title>Complete sequence of Mycobacterium sp. JLS.</title>
        <authorList>
            <consortium name="US DOE Joint Genome Institute"/>
            <person name="Copeland A."/>
            <person name="Lucas S."/>
            <person name="Lapidus A."/>
            <person name="Barry K."/>
            <person name="Detter J.C."/>
            <person name="Glavina del Rio T."/>
            <person name="Hammon N."/>
            <person name="Israni S."/>
            <person name="Dalin E."/>
            <person name="Tice H."/>
            <person name="Pitluck S."/>
            <person name="Chain P."/>
            <person name="Malfatti S."/>
            <person name="Shin M."/>
            <person name="Vergez L."/>
            <person name="Schmutz J."/>
            <person name="Larimer F."/>
            <person name="Land M."/>
            <person name="Hauser L."/>
            <person name="Kyrpides N."/>
            <person name="Mikhailova N."/>
            <person name="Miller C.D."/>
            <person name="Anderson A.J."/>
            <person name="Sims R.C."/>
            <person name="Richardson P."/>
        </authorList>
    </citation>
    <scope>NUCLEOTIDE SEQUENCE [LARGE SCALE GENOMIC DNA]</scope>
    <source>
        <strain evidence="8">JLS</strain>
    </source>
</reference>
<dbReference type="SUPFAM" id="SSF53041">
    <property type="entry name" value="Resolvase-like"/>
    <property type="match status" value="1"/>
</dbReference>
<accession>A0A5Q5CJI9</accession>
<dbReference type="InterPro" id="IPR006119">
    <property type="entry name" value="Resolv_N"/>
</dbReference>
<dbReference type="CDD" id="cd00338">
    <property type="entry name" value="Ser_Recombinase"/>
    <property type="match status" value="1"/>
</dbReference>
<name>A0A5Q5CJI9_MYCSJ</name>
<dbReference type="AlphaFoldDB" id="A0A5Q5CJI9"/>
<dbReference type="PROSITE" id="PS51736">
    <property type="entry name" value="RECOMBINASES_3"/>
    <property type="match status" value="1"/>
</dbReference>
<dbReference type="InterPro" id="IPR006118">
    <property type="entry name" value="Recombinase_CS"/>
</dbReference>
<keyword evidence="2" id="KW-0238">DNA-binding</keyword>
<feature type="region of interest" description="Disordered" evidence="6">
    <location>
        <begin position="338"/>
        <end position="380"/>
    </location>
</feature>
<evidence type="ECO:0000313" key="8">
    <source>
        <dbReference type="EMBL" id="ABN99426.1"/>
    </source>
</evidence>
<evidence type="ECO:0000259" key="7">
    <source>
        <dbReference type="PROSITE" id="PS51736"/>
    </source>
</evidence>
<dbReference type="PANTHER" id="PTHR30461:SF2">
    <property type="entry name" value="SERINE RECOMBINASE PINE-RELATED"/>
    <property type="match status" value="1"/>
</dbReference>
<evidence type="ECO:0000256" key="1">
    <source>
        <dbReference type="ARBA" id="ARBA00022908"/>
    </source>
</evidence>
<evidence type="ECO:0000256" key="4">
    <source>
        <dbReference type="PIRSR" id="PIRSR606118-50"/>
    </source>
</evidence>
<organism evidence="8">
    <name type="scientific">Mycobacterium sp. (strain JLS)</name>
    <dbReference type="NCBI Taxonomy" id="164757"/>
    <lineage>
        <taxon>Bacteria</taxon>
        <taxon>Bacillati</taxon>
        <taxon>Actinomycetota</taxon>
        <taxon>Actinomycetes</taxon>
        <taxon>Mycobacteriales</taxon>
        <taxon>Mycobacteriaceae</taxon>
        <taxon>Mycobacterium</taxon>
    </lineage>
</organism>
<sequence length="380" mass="42056">MADSEPERRTPIERLVYGSGVTAPGIRDGRRALVYIRVSTDEQSASIEAQRETCARLAGQQGYEIVGEFVDENVSGAIPIDKRPALKRALQLLADNGADRLIVAKLDRLARNVRVALEIDEDYAARHGWAIVFGDLDIDTSTAVGKMQLSMFATVARFERDRISERTREALAVKRAQGVRLGRPSTLPAEIVARIVAERRAGFSLREIADGLTRDEIPTAQGGRTWHASTVSKALTGQNGKSERAATVLSETQGGSMYGVWQTGRHFSEPGLQPWAVSSSLSKLEEWARENIPVLGAKRFFFAEKTGPQGDFTDANWKMVGHLYKDGIVAVRKDPERYIRNRSGPSPAPTWVHGNYPDPTDEDWQRKTVNVDQADEKQDS</sequence>
<feature type="domain" description="Resolvase/invertase-type recombinase catalytic" evidence="7">
    <location>
        <begin position="31"/>
        <end position="178"/>
    </location>
</feature>
<dbReference type="InterPro" id="IPR036162">
    <property type="entry name" value="Resolvase-like_N_sf"/>
</dbReference>
<dbReference type="InterPro" id="IPR050639">
    <property type="entry name" value="SSR_resolvase"/>
</dbReference>
<dbReference type="Pfam" id="PF07508">
    <property type="entry name" value="Recombinase"/>
    <property type="match status" value="1"/>
</dbReference>
<protein>
    <submittedName>
        <fullName evidence="8">Resolvase, N-terminal domain</fullName>
    </submittedName>
</protein>
<dbReference type="Pfam" id="PF00239">
    <property type="entry name" value="Resolvase"/>
    <property type="match status" value="1"/>
</dbReference>
<dbReference type="GO" id="GO:0003677">
    <property type="term" value="F:DNA binding"/>
    <property type="evidence" value="ECO:0007669"/>
    <property type="project" value="UniProtKB-KW"/>
</dbReference>
<evidence type="ECO:0000256" key="6">
    <source>
        <dbReference type="SAM" id="MobiDB-lite"/>
    </source>
</evidence>
<dbReference type="SMART" id="SM00857">
    <property type="entry name" value="Resolvase"/>
    <property type="match status" value="1"/>
</dbReference>
<proteinExistence type="predicted"/>
<dbReference type="KEGG" id="mjl:Mjls_3649"/>
<dbReference type="GO" id="GO:0015074">
    <property type="term" value="P:DNA integration"/>
    <property type="evidence" value="ECO:0007669"/>
    <property type="project" value="UniProtKB-KW"/>
</dbReference>
<keyword evidence="3" id="KW-0233">DNA recombination</keyword>
<evidence type="ECO:0000256" key="2">
    <source>
        <dbReference type="ARBA" id="ARBA00023125"/>
    </source>
</evidence>
<dbReference type="InterPro" id="IPR011109">
    <property type="entry name" value="DNA_bind_recombinase_dom"/>
</dbReference>
<dbReference type="GO" id="GO:0000150">
    <property type="term" value="F:DNA strand exchange activity"/>
    <property type="evidence" value="ECO:0007669"/>
    <property type="project" value="InterPro"/>
</dbReference>
<dbReference type="PANTHER" id="PTHR30461">
    <property type="entry name" value="DNA-INVERTASE FROM LAMBDOID PROPHAGE"/>
    <property type="match status" value="1"/>
</dbReference>
<dbReference type="PROSITE" id="PS00397">
    <property type="entry name" value="RECOMBINASES_1"/>
    <property type="match status" value="1"/>
</dbReference>
<dbReference type="Gene3D" id="3.40.50.1390">
    <property type="entry name" value="Resolvase, N-terminal catalytic domain"/>
    <property type="match status" value="1"/>
</dbReference>
<feature type="active site" description="O-(5'-phospho-DNA)-serine intermediate" evidence="4 5">
    <location>
        <position position="39"/>
    </location>
</feature>
<gene>
    <name evidence="8" type="ordered locus">Mjls_3649</name>
</gene>
<evidence type="ECO:0000256" key="3">
    <source>
        <dbReference type="ARBA" id="ARBA00023172"/>
    </source>
</evidence>
<dbReference type="EMBL" id="CP000580">
    <property type="protein sequence ID" value="ABN99426.1"/>
    <property type="molecule type" value="Genomic_DNA"/>
</dbReference>
<keyword evidence="1" id="KW-0229">DNA integration</keyword>